<evidence type="ECO:0000313" key="2">
    <source>
        <dbReference type="Proteomes" id="UP000000311"/>
    </source>
</evidence>
<accession>E2B1J4</accession>
<keyword evidence="2" id="KW-1185">Reference proteome</keyword>
<sequence length="88" mass="9451">MAAEPVRTGSAAMLAPDVTATSYASYFSDSAIAKMERSRIALFVPLMMIIGCERISGVPNKVSRVRVDDIVCIKIGMGRPEASEWSGL</sequence>
<dbReference type="InParanoid" id="E2B1J4"/>
<protein>
    <submittedName>
        <fullName evidence="1">Uncharacterized protein</fullName>
    </submittedName>
</protein>
<dbReference type="EMBL" id="GL444934">
    <property type="protein sequence ID" value="EFN60451.1"/>
    <property type="molecule type" value="Genomic_DNA"/>
</dbReference>
<organism evidence="2">
    <name type="scientific">Camponotus floridanus</name>
    <name type="common">Florida carpenter ant</name>
    <dbReference type="NCBI Taxonomy" id="104421"/>
    <lineage>
        <taxon>Eukaryota</taxon>
        <taxon>Metazoa</taxon>
        <taxon>Ecdysozoa</taxon>
        <taxon>Arthropoda</taxon>
        <taxon>Hexapoda</taxon>
        <taxon>Insecta</taxon>
        <taxon>Pterygota</taxon>
        <taxon>Neoptera</taxon>
        <taxon>Endopterygota</taxon>
        <taxon>Hymenoptera</taxon>
        <taxon>Apocrita</taxon>
        <taxon>Aculeata</taxon>
        <taxon>Formicoidea</taxon>
        <taxon>Formicidae</taxon>
        <taxon>Formicinae</taxon>
        <taxon>Camponotus</taxon>
    </lineage>
</organism>
<evidence type="ECO:0000313" key="1">
    <source>
        <dbReference type="EMBL" id="EFN60451.1"/>
    </source>
</evidence>
<reference evidence="1 2" key="1">
    <citation type="journal article" date="2010" name="Science">
        <title>Genomic comparison of the ants Camponotus floridanus and Harpegnathos saltator.</title>
        <authorList>
            <person name="Bonasio R."/>
            <person name="Zhang G."/>
            <person name="Ye C."/>
            <person name="Mutti N.S."/>
            <person name="Fang X."/>
            <person name="Qin N."/>
            <person name="Donahue G."/>
            <person name="Yang P."/>
            <person name="Li Q."/>
            <person name="Li C."/>
            <person name="Zhang P."/>
            <person name="Huang Z."/>
            <person name="Berger S.L."/>
            <person name="Reinberg D."/>
            <person name="Wang J."/>
            <person name="Liebig J."/>
        </authorList>
    </citation>
    <scope>NUCLEOTIDE SEQUENCE [LARGE SCALE GENOMIC DNA]</scope>
    <source>
        <strain evidence="2">C129</strain>
    </source>
</reference>
<proteinExistence type="predicted"/>
<name>E2B1J4_CAMFO</name>
<dbReference type="AlphaFoldDB" id="E2B1J4"/>
<gene>
    <name evidence="1" type="ORF">EAG_01924</name>
</gene>
<dbReference type="Proteomes" id="UP000000311">
    <property type="component" value="Unassembled WGS sequence"/>
</dbReference>